<dbReference type="Proteomes" id="UP001521785">
    <property type="component" value="Unassembled WGS sequence"/>
</dbReference>
<accession>A0ABR3QJ24</accession>
<sequence length="162" mass="17795">MDVDNENRESTQIEPQQSIPPVQPEHIGPTQPSPQRGTILAKAGIYVLIDWDTRIEVRSASQINEGNFDTPVTGIATTFAPADDYDLLKQLKKRDQSNFSAICCEIRGRAEEAQVWQVQHEQVVLLYEAGSALAEGQFISSSQSSSHSVPASKAQQSQLTTV</sequence>
<organism evidence="2 3">
    <name type="scientific">Paraconiothyrium brasiliense</name>
    <dbReference type="NCBI Taxonomy" id="300254"/>
    <lineage>
        <taxon>Eukaryota</taxon>
        <taxon>Fungi</taxon>
        <taxon>Dikarya</taxon>
        <taxon>Ascomycota</taxon>
        <taxon>Pezizomycotina</taxon>
        <taxon>Dothideomycetes</taxon>
        <taxon>Pleosporomycetidae</taxon>
        <taxon>Pleosporales</taxon>
        <taxon>Massarineae</taxon>
        <taxon>Didymosphaeriaceae</taxon>
        <taxon>Paraconiothyrium</taxon>
    </lineage>
</organism>
<evidence type="ECO:0000313" key="3">
    <source>
        <dbReference type="Proteomes" id="UP001521785"/>
    </source>
</evidence>
<feature type="compositionally biased region" description="Basic and acidic residues" evidence="1">
    <location>
        <begin position="1"/>
        <end position="11"/>
    </location>
</feature>
<dbReference type="EMBL" id="JAKJXO020000022">
    <property type="protein sequence ID" value="KAL1591963.1"/>
    <property type="molecule type" value="Genomic_DNA"/>
</dbReference>
<name>A0ABR3QJ24_9PLEO</name>
<feature type="region of interest" description="Disordered" evidence="1">
    <location>
        <begin position="142"/>
        <end position="162"/>
    </location>
</feature>
<feature type="compositionally biased region" description="Polar residues" evidence="1">
    <location>
        <begin position="153"/>
        <end position="162"/>
    </location>
</feature>
<keyword evidence="3" id="KW-1185">Reference proteome</keyword>
<feature type="compositionally biased region" description="Low complexity" evidence="1">
    <location>
        <begin position="142"/>
        <end position="152"/>
    </location>
</feature>
<feature type="region of interest" description="Disordered" evidence="1">
    <location>
        <begin position="1"/>
        <end position="36"/>
    </location>
</feature>
<comment type="caution">
    <text evidence="2">The sequence shown here is derived from an EMBL/GenBank/DDBJ whole genome shotgun (WGS) entry which is preliminary data.</text>
</comment>
<evidence type="ECO:0000313" key="2">
    <source>
        <dbReference type="EMBL" id="KAL1591963.1"/>
    </source>
</evidence>
<reference evidence="2 3" key="1">
    <citation type="submission" date="2024-02" db="EMBL/GenBank/DDBJ databases">
        <title>De novo assembly and annotation of 12 fungi associated with fruit tree decline syndrome in Ontario, Canada.</title>
        <authorList>
            <person name="Sulman M."/>
            <person name="Ellouze W."/>
            <person name="Ilyukhin E."/>
        </authorList>
    </citation>
    <scope>NUCLEOTIDE SEQUENCE [LARGE SCALE GENOMIC DNA]</scope>
    <source>
        <strain evidence="2 3">M42-189</strain>
    </source>
</reference>
<gene>
    <name evidence="2" type="ORF">SLS60_011555</name>
</gene>
<evidence type="ECO:0000256" key="1">
    <source>
        <dbReference type="SAM" id="MobiDB-lite"/>
    </source>
</evidence>
<proteinExistence type="predicted"/>
<protein>
    <submittedName>
        <fullName evidence="2">Uncharacterized protein</fullName>
    </submittedName>
</protein>